<reference evidence="2" key="1">
    <citation type="submission" date="2020-05" db="EMBL/GenBank/DDBJ databases">
        <title>WGS assembly of Panicum virgatum.</title>
        <authorList>
            <person name="Lovell J.T."/>
            <person name="Jenkins J."/>
            <person name="Shu S."/>
            <person name="Juenger T.E."/>
            <person name="Schmutz J."/>
        </authorList>
    </citation>
    <scope>NUCLEOTIDE SEQUENCE</scope>
    <source>
        <strain evidence="2">AP13</strain>
    </source>
</reference>
<feature type="region of interest" description="Disordered" evidence="1">
    <location>
        <begin position="14"/>
        <end position="42"/>
    </location>
</feature>
<name>A0A8T0TCU4_PANVG</name>
<sequence>MFWAAKNASKPGGTLVKGFTSSSSRSMATRASAGSHPREVPSGLEAAAPRVEGVVLAKLPLASCACLHEMRTFFLGAIVGEGEDARASGDWGPESEMEMEIRGGRGRRRGCRVHKWRRTRSAVIRLVYID</sequence>
<comment type="caution">
    <text evidence="2">The sequence shown here is derived from an EMBL/GenBank/DDBJ whole genome shotgun (WGS) entry which is preliminary data.</text>
</comment>
<evidence type="ECO:0000313" key="2">
    <source>
        <dbReference type="EMBL" id="KAG2606904.1"/>
    </source>
</evidence>
<gene>
    <name evidence="2" type="ORF">PVAP13_4NG207933</name>
</gene>
<protein>
    <submittedName>
        <fullName evidence="2">Uncharacterized protein</fullName>
    </submittedName>
</protein>
<proteinExistence type="predicted"/>
<accession>A0A8T0TCU4</accession>
<feature type="compositionally biased region" description="Low complexity" evidence="1">
    <location>
        <begin position="20"/>
        <end position="35"/>
    </location>
</feature>
<keyword evidence="3" id="KW-1185">Reference proteome</keyword>
<evidence type="ECO:0000256" key="1">
    <source>
        <dbReference type="SAM" id="MobiDB-lite"/>
    </source>
</evidence>
<evidence type="ECO:0000313" key="3">
    <source>
        <dbReference type="Proteomes" id="UP000823388"/>
    </source>
</evidence>
<dbReference type="Proteomes" id="UP000823388">
    <property type="component" value="Chromosome 4N"/>
</dbReference>
<dbReference type="EMBL" id="CM029044">
    <property type="protein sequence ID" value="KAG2606904.1"/>
    <property type="molecule type" value="Genomic_DNA"/>
</dbReference>
<dbReference type="AlphaFoldDB" id="A0A8T0TCU4"/>
<organism evidence="2 3">
    <name type="scientific">Panicum virgatum</name>
    <name type="common">Blackwell switchgrass</name>
    <dbReference type="NCBI Taxonomy" id="38727"/>
    <lineage>
        <taxon>Eukaryota</taxon>
        <taxon>Viridiplantae</taxon>
        <taxon>Streptophyta</taxon>
        <taxon>Embryophyta</taxon>
        <taxon>Tracheophyta</taxon>
        <taxon>Spermatophyta</taxon>
        <taxon>Magnoliopsida</taxon>
        <taxon>Liliopsida</taxon>
        <taxon>Poales</taxon>
        <taxon>Poaceae</taxon>
        <taxon>PACMAD clade</taxon>
        <taxon>Panicoideae</taxon>
        <taxon>Panicodae</taxon>
        <taxon>Paniceae</taxon>
        <taxon>Panicinae</taxon>
        <taxon>Panicum</taxon>
        <taxon>Panicum sect. Hiantes</taxon>
    </lineage>
</organism>